<dbReference type="PROSITE" id="PS51085">
    <property type="entry name" value="2FE2S_FER_2"/>
    <property type="match status" value="1"/>
</dbReference>
<dbReference type="InterPro" id="IPR041414">
    <property type="entry name" value="Raco-like_middle"/>
</dbReference>
<dbReference type="InterPro" id="IPR042259">
    <property type="entry name" value="Raco-like_middle_sf"/>
</dbReference>
<dbReference type="Pfam" id="PF14574">
    <property type="entry name" value="RACo_C_ter"/>
    <property type="match status" value="1"/>
</dbReference>
<dbReference type="Proteomes" id="UP000297597">
    <property type="component" value="Unassembled WGS sequence"/>
</dbReference>
<dbReference type="Gene3D" id="3.30.420.480">
    <property type="entry name" value="Domain of unknown function (DUF4445)"/>
    <property type="match status" value="1"/>
</dbReference>
<evidence type="ECO:0000313" key="2">
    <source>
        <dbReference type="EMBL" id="TEB12979.1"/>
    </source>
</evidence>
<accession>A0A4Y7RW75</accession>
<name>A0A4Y7RW75_9FIRM</name>
<feature type="domain" description="2Fe-2S ferredoxin-type" evidence="1">
    <location>
        <begin position="4"/>
        <end position="110"/>
    </location>
</feature>
<evidence type="ECO:0000313" key="3">
    <source>
        <dbReference type="Proteomes" id="UP000297597"/>
    </source>
</evidence>
<dbReference type="InterPro" id="IPR012675">
    <property type="entry name" value="Beta-grasp_dom_sf"/>
</dbReference>
<reference evidence="2 3" key="1">
    <citation type="journal article" date="2018" name="Environ. Microbiol.">
        <title>Novel energy conservation strategies and behaviour of Pelotomaculum schinkii driving syntrophic propionate catabolism.</title>
        <authorList>
            <person name="Hidalgo-Ahumada C.A.P."/>
            <person name="Nobu M.K."/>
            <person name="Narihiro T."/>
            <person name="Tamaki H."/>
            <person name="Liu W.T."/>
            <person name="Kamagata Y."/>
            <person name="Stams A.J.M."/>
            <person name="Imachi H."/>
            <person name="Sousa D.Z."/>
        </authorList>
    </citation>
    <scope>NUCLEOTIDE SEQUENCE [LARGE SCALE GENOMIC DNA]</scope>
    <source>
        <strain evidence="2 3">MGP</strain>
    </source>
</reference>
<dbReference type="InterPro" id="IPR027980">
    <property type="entry name" value="RACo_C"/>
</dbReference>
<dbReference type="PANTHER" id="PTHR42895:SF2">
    <property type="entry name" value="IRON-SULFUR CLUSTER PROTEIN"/>
    <property type="match status" value="1"/>
</dbReference>
<sequence>MSLMAVKIIFQPSGLRGRVEEGISLLEAARQLGVDIESVCGSTEICGKCKVKIEAGYFAKFNLDSQMSHLSGLSGEERGVLTEKEIAENYRLACSTRIYGDVLVFVPEESRGKKQVVLEQGKERLFKLNPAVRKIPLEVEAATLGDLRGDFERIRDALAASCGLTKDLTIDFPVLCNLPNILRYERSKNRRITDKGMPLTKDTWNVTVTIWNNREIILVEPGLIEHCVGLAVDVGTTTVVAYLCDLKNGKVLDMDSMMNPQVRYGEDVLSRISYVMMNESGMRHMRDAIIEGINTLTCRLAEKNGFLPEDIVDVVMVFNTVMQHAALGIEPKFLGRSPFIAGVKSSMNIKARDLGIKVCQTSYVHTLPIAAGFVGADNVGVLIAEEPYREQEKIRMCIDIGTNGEIDIGNADKMLCTSCATGPALEGAQIKFGMRAAPGAIEKARIDPETIEISYKVIGQEQFYPELKTTGAKGICGSGIIDIVAELFKAGIIQSNGRFNMGLNSNRIRKGEDGKPEYVVAWAEETSIGKDITFNQADVRAVQLAKAALYVGANYLMEKLGVDCIDSIVLAGAFGNFIDRESAMVIGMIPDCDLANVVAAGNAAGDGAKLALFDVDKREEAAWIAREIEFIETAIEPDFQKRFVAAMAFPHAGDKFPHIQHLLDKIPKP</sequence>
<dbReference type="InterPro" id="IPR001041">
    <property type="entry name" value="2Fe-2S_ferredoxin-type"/>
</dbReference>
<dbReference type="Pfam" id="PF17651">
    <property type="entry name" value="Raco_middle"/>
    <property type="match status" value="1"/>
</dbReference>
<evidence type="ECO:0000259" key="1">
    <source>
        <dbReference type="PROSITE" id="PS51085"/>
    </source>
</evidence>
<dbReference type="PANTHER" id="PTHR42895">
    <property type="entry name" value="IRON-SULFUR CLUSTER-BINDING PROTEIN-RELATED"/>
    <property type="match status" value="1"/>
</dbReference>
<protein>
    <submittedName>
        <fullName evidence="2">Na(+)-translocating NADH-quinone reductase subunit F</fullName>
    </submittedName>
</protein>
<organism evidence="2 3">
    <name type="scientific">Pelotomaculum propionicicum</name>
    <dbReference type="NCBI Taxonomy" id="258475"/>
    <lineage>
        <taxon>Bacteria</taxon>
        <taxon>Bacillati</taxon>
        <taxon>Bacillota</taxon>
        <taxon>Clostridia</taxon>
        <taxon>Eubacteriales</taxon>
        <taxon>Desulfotomaculaceae</taxon>
        <taxon>Pelotomaculum</taxon>
    </lineage>
</organism>
<comment type="caution">
    <text evidence="2">The sequence shown here is derived from an EMBL/GenBank/DDBJ whole genome shotgun (WGS) entry which is preliminary data.</text>
</comment>
<gene>
    <name evidence="2" type="primary">nqrF_1</name>
    <name evidence="2" type="ORF">Pmgp_00617</name>
</gene>
<dbReference type="CDD" id="cd00207">
    <property type="entry name" value="fer2"/>
    <property type="match status" value="1"/>
</dbReference>
<dbReference type="Gene3D" id="3.10.20.880">
    <property type="match status" value="1"/>
</dbReference>
<proteinExistence type="predicted"/>
<dbReference type="AlphaFoldDB" id="A0A4Y7RW75"/>
<dbReference type="EMBL" id="QFFZ01000004">
    <property type="protein sequence ID" value="TEB12979.1"/>
    <property type="molecule type" value="Genomic_DNA"/>
</dbReference>
<dbReference type="Gene3D" id="3.10.20.30">
    <property type="match status" value="1"/>
</dbReference>
<dbReference type="InterPro" id="IPR036010">
    <property type="entry name" value="2Fe-2S_ferredoxin-like_sf"/>
</dbReference>
<keyword evidence="3" id="KW-1185">Reference proteome</keyword>
<dbReference type="InterPro" id="IPR052911">
    <property type="entry name" value="Corrinoid_activation_enz"/>
</dbReference>
<dbReference type="GO" id="GO:0051536">
    <property type="term" value="F:iron-sulfur cluster binding"/>
    <property type="evidence" value="ECO:0007669"/>
    <property type="project" value="InterPro"/>
</dbReference>
<dbReference type="SUPFAM" id="SSF54292">
    <property type="entry name" value="2Fe-2S ferredoxin-like"/>
    <property type="match status" value="1"/>
</dbReference>
<dbReference type="Pfam" id="PF17650">
    <property type="entry name" value="RACo_linker"/>
    <property type="match status" value="1"/>
</dbReference>
<dbReference type="InterPro" id="IPR040506">
    <property type="entry name" value="RACo_linker"/>
</dbReference>
<dbReference type="Pfam" id="PF00111">
    <property type="entry name" value="Fer2"/>
    <property type="match status" value="1"/>
</dbReference>